<comment type="subunit">
    <text evidence="6">Part of the 50S ribosomal subunit. Contacts protein L29, and trigger factor when it is bound to the ribosome.</text>
</comment>
<dbReference type="InterPro" id="IPR013025">
    <property type="entry name" value="Ribosomal_uL23-like"/>
</dbReference>
<organism evidence="8 9">
    <name type="scientific">Termitidicoccus mucosus</name>
    <dbReference type="NCBI Taxonomy" id="1184151"/>
    <lineage>
        <taxon>Bacteria</taxon>
        <taxon>Pseudomonadati</taxon>
        <taxon>Verrucomicrobiota</taxon>
        <taxon>Opitutia</taxon>
        <taxon>Opitutales</taxon>
        <taxon>Opitutaceae</taxon>
        <taxon>Termitidicoccus</taxon>
    </lineage>
</organism>
<keyword evidence="5 6" id="KW-0687">Ribonucleoprotein</keyword>
<reference evidence="8 9" key="1">
    <citation type="submission" date="2016-01" db="EMBL/GenBank/DDBJ databases">
        <title>High potential of lignocellulose degradation of a new Verrucomicrobia species.</title>
        <authorList>
            <person name="Wang Y."/>
            <person name="Shi Y."/>
            <person name="Qiu Z."/>
            <person name="Liu S."/>
            <person name="Yang H."/>
        </authorList>
    </citation>
    <scope>NUCLEOTIDE SEQUENCE [LARGE SCALE GENOMIC DNA]</scope>
    <source>
        <strain evidence="8 9">TSB47</strain>
    </source>
</reference>
<dbReference type="EMBL" id="LRRQ01000075">
    <property type="protein sequence ID" value="OAM90153.1"/>
    <property type="molecule type" value="Genomic_DNA"/>
</dbReference>
<dbReference type="InterPro" id="IPR012678">
    <property type="entry name" value="Ribosomal_uL23/eL15/eS24_sf"/>
</dbReference>
<evidence type="ECO:0000256" key="7">
    <source>
        <dbReference type="RuleBase" id="RU003934"/>
    </source>
</evidence>
<protein>
    <recommendedName>
        <fullName evidence="6">Large ribosomal subunit protein uL23</fullName>
    </recommendedName>
</protein>
<dbReference type="Pfam" id="PF00276">
    <property type="entry name" value="Ribosomal_L23"/>
    <property type="match status" value="1"/>
</dbReference>
<dbReference type="GO" id="GO:0005840">
    <property type="term" value="C:ribosome"/>
    <property type="evidence" value="ECO:0007669"/>
    <property type="project" value="UniProtKB-KW"/>
</dbReference>
<dbReference type="InterPro" id="IPR001014">
    <property type="entry name" value="Ribosomal_uL23_CS"/>
</dbReference>
<dbReference type="GO" id="GO:0019843">
    <property type="term" value="F:rRNA binding"/>
    <property type="evidence" value="ECO:0007669"/>
    <property type="project" value="UniProtKB-UniRule"/>
</dbReference>
<comment type="similarity">
    <text evidence="1 6 7">Belongs to the universal ribosomal protein uL23 family.</text>
</comment>
<dbReference type="AlphaFoldDB" id="A0A178IJT8"/>
<accession>A0A178IJT8</accession>
<evidence type="ECO:0000256" key="3">
    <source>
        <dbReference type="ARBA" id="ARBA00022884"/>
    </source>
</evidence>
<dbReference type="RefSeq" id="WP_068770181.1">
    <property type="nucleotide sequence ID" value="NZ_CP109796.1"/>
</dbReference>
<dbReference type="PROSITE" id="PS00050">
    <property type="entry name" value="RIBOSOMAL_L23"/>
    <property type="match status" value="1"/>
</dbReference>
<dbReference type="STRING" id="1184151.AW736_10285"/>
<dbReference type="SUPFAM" id="SSF54189">
    <property type="entry name" value="Ribosomal proteins S24e, L23 and L15e"/>
    <property type="match status" value="1"/>
</dbReference>
<evidence type="ECO:0000256" key="6">
    <source>
        <dbReference type="HAMAP-Rule" id="MF_01369"/>
    </source>
</evidence>
<dbReference type="Gene3D" id="3.30.70.330">
    <property type="match status" value="1"/>
</dbReference>
<comment type="function">
    <text evidence="6">One of the early assembly proteins it binds 23S rRNA. One of the proteins that surrounds the polypeptide exit tunnel on the outside of the ribosome. Forms the main docking site for trigger factor binding to the ribosome.</text>
</comment>
<dbReference type="HAMAP" id="MF_01369_B">
    <property type="entry name" value="Ribosomal_uL23_B"/>
    <property type="match status" value="1"/>
</dbReference>
<dbReference type="GO" id="GO:1990904">
    <property type="term" value="C:ribonucleoprotein complex"/>
    <property type="evidence" value="ECO:0007669"/>
    <property type="project" value="UniProtKB-KW"/>
</dbReference>
<name>A0A178IJT8_9BACT</name>
<keyword evidence="3 6" id="KW-0694">RNA-binding</keyword>
<dbReference type="GO" id="GO:0003735">
    <property type="term" value="F:structural constituent of ribosome"/>
    <property type="evidence" value="ECO:0007669"/>
    <property type="project" value="InterPro"/>
</dbReference>
<sequence>MNSAHILKHVRLTEKSNKLSSDYGQYTFQVHTDATKHSIADAVEKAFKVTVTRVNIQNYRGKNKRSRTGRPSVTSDYKKAIVTLKKGDKIELL</sequence>
<keyword evidence="4 6" id="KW-0689">Ribosomal protein</keyword>
<evidence type="ECO:0000256" key="1">
    <source>
        <dbReference type="ARBA" id="ARBA00006700"/>
    </source>
</evidence>
<dbReference type="OrthoDB" id="9793353at2"/>
<comment type="caution">
    <text evidence="8">The sequence shown here is derived from an EMBL/GenBank/DDBJ whole genome shotgun (WGS) entry which is preliminary data.</text>
</comment>
<evidence type="ECO:0000256" key="5">
    <source>
        <dbReference type="ARBA" id="ARBA00023274"/>
    </source>
</evidence>
<dbReference type="Proteomes" id="UP000078486">
    <property type="component" value="Unassembled WGS sequence"/>
</dbReference>
<evidence type="ECO:0000313" key="9">
    <source>
        <dbReference type="Proteomes" id="UP000078486"/>
    </source>
</evidence>
<evidence type="ECO:0000313" key="8">
    <source>
        <dbReference type="EMBL" id="OAM90153.1"/>
    </source>
</evidence>
<evidence type="ECO:0000256" key="2">
    <source>
        <dbReference type="ARBA" id="ARBA00022730"/>
    </source>
</evidence>
<evidence type="ECO:0000256" key="4">
    <source>
        <dbReference type="ARBA" id="ARBA00022980"/>
    </source>
</evidence>
<proteinExistence type="inferred from homology"/>
<dbReference type="NCBIfam" id="NF004363">
    <property type="entry name" value="PRK05738.2-4"/>
    <property type="match status" value="1"/>
</dbReference>
<gene>
    <name evidence="6" type="primary">rplW</name>
    <name evidence="8" type="ORF">AW736_10285</name>
</gene>
<dbReference type="PANTHER" id="PTHR11620">
    <property type="entry name" value="60S RIBOSOMAL PROTEIN L23A"/>
    <property type="match status" value="1"/>
</dbReference>
<keyword evidence="9" id="KW-1185">Reference proteome</keyword>
<dbReference type="InterPro" id="IPR012677">
    <property type="entry name" value="Nucleotide-bd_a/b_plait_sf"/>
</dbReference>
<keyword evidence="2 6" id="KW-0699">rRNA-binding</keyword>
<dbReference type="GO" id="GO:0006412">
    <property type="term" value="P:translation"/>
    <property type="evidence" value="ECO:0007669"/>
    <property type="project" value="UniProtKB-UniRule"/>
</dbReference>